<gene>
    <name evidence="11" type="ORF">ONE63_008993</name>
</gene>
<dbReference type="InterPro" id="IPR039999">
    <property type="entry name" value="LYAR"/>
</dbReference>
<feature type="compositionally biased region" description="Acidic residues" evidence="8">
    <location>
        <begin position="331"/>
        <end position="344"/>
    </location>
</feature>
<feature type="compositionally biased region" description="Basic residues" evidence="8">
    <location>
        <begin position="317"/>
        <end position="326"/>
    </location>
</feature>
<feature type="compositionally biased region" description="Basic residues" evidence="8">
    <location>
        <begin position="269"/>
        <end position="280"/>
    </location>
</feature>
<evidence type="ECO:0000313" key="12">
    <source>
        <dbReference type="Proteomes" id="UP001075354"/>
    </source>
</evidence>
<feature type="compositionally biased region" description="Basic and acidic residues" evidence="8">
    <location>
        <begin position="281"/>
        <end position="291"/>
    </location>
</feature>
<dbReference type="AlphaFoldDB" id="A0AAV7XI59"/>
<dbReference type="PANTHER" id="PTHR13100">
    <property type="entry name" value="CELL GROWTH-REGULATING NUCLEOLAR PROTEIN LYAR"/>
    <property type="match status" value="1"/>
</dbReference>
<dbReference type="Pfam" id="PF25879">
    <property type="entry name" value="WHD_LYAR"/>
    <property type="match status" value="1"/>
</dbReference>
<dbReference type="GO" id="GO:0006364">
    <property type="term" value="P:rRNA processing"/>
    <property type="evidence" value="ECO:0007669"/>
    <property type="project" value="TreeGrafter"/>
</dbReference>
<evidence type="ECO:0000256" key="6">
    <source>
        <dbReference type="ARBA" id="ARBA00023242"/>
    </source>
</evidence>
<accession>A0AAV7XI59</accession>
<proteinExistence type="predicted"/>
<comment type="subcellular location">
    <subcellularLocation>
        <location evidence="1">Nucleus</location>
    </subcellularLocation>
</comment>
<dbReference type="GO" id="GO:0005730">
    <property type="term" value="C:nucleolus"/>
    <property type="evidence" value="ECO:0007669"/>
    <property type="project" value="TreeGrafter"/>
</dbReference>
<feature type="compositionally biased region" description="Basic and acidic residues" evidence="8">
    <location>
        <begin position="190"/>
        <end position="204"/>
    </location>
</feature>
<dbReference type="InterPro" id="IPR036236">
    <property type="entry name" value="Znf_C2H2_sf"/>
</dbReference>
<dbReference type="Gene3D" id="3.30.1490.490">
    <property type="match status" value="1"/>
</dbReference>
<evidence type="ECO:0000256" key="1">
    <source>
        <dbReference type="ARBA" id="ARBA00004123"/>
    </source>
</evidence>
<evidence type="ECO:0000256" key="3">
    <source>
        <dbReference type="ARBA" id="ARBA00022737"/>
    </source>
</evidence>
<dbReference type="GO" id="GO:0000122">
    <property type="term" value="P:negative regulation of transcription by RNA polymerase II"/>
    <property type="evidence" value="ECO:0007669"/>
    <property type="project" value="TreeGrafter"/>
</dbReference>
<comment type="caution">
    <text evidence="11">The sequence shown here is derived from an EMBL/GenBank/DDBJ whole genome shotgun (WGS) entry which is preliminary data.</text>
</comment>
<reference evidence="11" key="1">
    <citation type="submission" date="2022-12" db="EMBL/GenBank/DDBJ databases">
        <title>Chromosome-level genome assembly of the bean flower thrips Megalurothrips usitatus.</title>
        <authorList>
            <person name="Ma L."/>
            <person name="Liu Q."/>
            <person name="Li H."/>
            <person name="Cai W."/>
        </authorList>
    </citation>
    <scope>NUCLEOTIDE SEQUENCE</scope>
    <source>
        <strain evidence="11">Cailab_2022a</strain>
    </source>
</reference>
<feature type="compositionally biased region" description="Acidic residues" evidence="8">
    <location>
        <begin position="296"/>
        <end position="305"/>
    </location>
</feature>
<evidence type="ECO:0000256" key="2">
    <source>
        <dbReference type="ARBA" id="ARBA00022723"/>
    </source>
</evidence>
<dbReference type="InterPro" id="IPR058719">
    <property type="entry name" value="WHD_LYAR"/>
</dbReference>
<dbReference type="GO" id="GO:0008270">
    <property type="term" value="F:zinc ion binding"/>
    <property type="evidence" value="ECO:0007669"/>
    <property type="project" value="UniProtKB-KW"/>
</dbReference>
<keyword evidence="3" id="KW-0677">Repeat</keyword>
<dbReference type="FunFam" id="3.30.1490.490:FF:000001">
    <property type="entry name" value="cell growth-regulating nucleolar protein-like"/>
    <property type="match status" value="1"/>
</dbReference>
<dbReference type="SUPFAM" id="SSF57667">
    <property type="entry name" value="beta-beta-alpha zinc fingers"/>
    <property type="match status" value="2"/>
</dbReference>
<sequence length="472" mass="54202">MVVFTCNNCGESLKKKDVEKHSSYGKCRNVINLTCVDCLKDFRDDYNLHTACVSEHQRYGATGLNGAVKKTKQQLWVETVHDAVGRAIDDGVPGITGSVRQMMLWLQNQATIPDRPKPFANYIKSARRGEPDQIIEFVWKILEKARQELQAKLQAEREAEKKAKDELKQKKQVETKDNSSEDSDSSDEETEKKGRDTVKDDEKSKKKKDKKKRMVSESESVLNGSSEFRKSKKSKRDTQEDDGEENSNLNNALDACHLNTEASVDDHKLSKKERKEKKRREKFEAEMKEIEAGPAVEDETVEEETQQPAVEETEGKKSKKKKNKKNKNAEEVQETPEAPEVDEVDEKKKKRDKKNKKNRKDEEAEPMDTEVSDSKLKNGKSDTCKLNETLNVEDLQNEKFSWDAAILQVLEAEEEISLKKLTKKVCNHYLQSLGEYSQADEITALNKFNKKLHKMHNVLVHKERVKLKTSRD</sequence>
<evidence type="ECO:0000256" key="4">
    <source>
        <dbReference type="ARBA" id="ARBA00022771"/>
    </source>
</evidence>
<dbReference type="Proteomes" id="UP001075354">
    <property type="component" value="Chromosome 7"/>
</dbReference>
<feature type="compositionally biased region" description="Basic and acidic residues" evidence="8">
    <location>
        <begin position="160"/>
        <end position="179"/>
    </location>
</feature>
<feature type="domain" description="Zinc finger C2H2 LYAR-type" evidence="9">
    <location>
        <begin position="33"/>
        <end position="59"/>
    </location>
</feature>
<dbReference type="Pfam" id="PF08790">
    <property type="entry name" value="zf-LYAR"/>
    <property type="match status" value="1"/>
</dbReference>
<evidence type="ECO:0000259" key="9">
    <source>
        <dbReference type="Pfam" id="PF08790"/>
    </source>
</evidence>
<feature type="domain" description="Cell growth-regulating nucleolar protein-like winged helix" evidence="10">
    <location>
        <begin position="398"/>
        <end position="469"/>
    </location>
</feature>
<evidence type="ECO:0008006" key="13">
    <source>
        <dbReference type="Google" id="ProtNLM"/>
    </source>
</evidence>
<evidence type="ECO:0000313" key="11">
    <source>
        <dbReference type="EMBL" id="KAJ1525790.1"/>
    </source>
</evidence>
<evidence type="ECO:0000256" key="8">
    <source>
        <dbReference type="SAM" id="MobiDB-lite"/>
    </source>
</evidence>
<dbReference type="PANTHER" id="PTHR13100:SF10">
    <property type="entry name" value="CELL GROWTH-REGULATING NUCLEOLAR PROTEIN"/>
    <property type="match status" value="1"/>
</dbReference>
<keyword evidence="6" id="KW-0539">Nucleus</keyword>
<keyword evidence="4 7" id="KW-0863">Zinc-finger</keyword>
<dbReference type="EMBL" id="JAPTSV010000007">
    <property type="protein sequence ID" value="KAJ1525790.1"/>
    <property type="molecule type" value="Genomic_DNA"/>
</dbReference>
<protein>
    <recommendedName>
        <fullName evidence="13">Cell growth-regulating nucleolar protein</fullName>
    </recommendedName>
</protein>
<keyword evidence="5" id="KW-0862">Zinc</keyword>
<feature type="compositionally biased region" description="Acidic residues" evidence="8">
    <location>
        <begin position="180"/>
        <end position="189"/>
    </location>
</feature>
<organism evidence="11 12">
    <name type="scientific">Megalurothrips usitatus</name>
    <name type="common">bean blossom thrips</name>
    <dbReference type="NCBI Taxonomy" id="439358"/>
    <lineage>
        <taxon>Eukaryota</taxon>
        <taxon>Metazoa</taxon>
        <taxon>Ecdysozoa</taxon>
        <taxon>Arthropoda</taxon>
        <taxon>Hexapoda</taxon>
        <taxon>Insecta</taxon>
        <taxon>Pterygota</taxon>
        <taxon>Neoptera</taxon>
        <taxon>Paraneoptera</taxon>
        <taxon>Thysanoptera</taxon>
        <taxon>Terebrantia</taxon>
        <taxon>Thripoidea</taxon>
        <taxon>Thripidae</taxon>
        <taxon>Megalurothrips</taxon>
    </lineage>
</organism>
<dbReference type="InterPro" id="IPR014898">
    <property type="entry name" value="Znf_C2H2_LYAR"/>
</dbReference>
<feature type="compositionally biased region" description="Basic and acidic residues" evidence="8">
    <location>
        <begin position="372"/>
        <end position="382"/>
    </location>
</feature>
<keyword evidence="12" id="KW-1185">Reference proteome</keyword>
<evidence type="ECO:0000256" key="5">
    <source>
        <dbReference type="ARBA" id="ARBA00022833"/>
    </source>
</evidence>
<evidence type="ECO:0000259" key="10">
    <source>
        <dbReference type="Pfam" id="PF25879"/>
    </source>
</evidence>
<feature type="compositionally biased region" description="Basic residues" evidence="8">
    <location>
        <begin position="348"/>
        <end position="358"/>
    </location>
</feature>
<keyword evidence="2" id="KW-0479">Metal-binding</keyword>
<name>A0AAV7XI59_9NEOP</name>
<dbReference type="GO" id="GO:0003677">
    <property type="term" value="F:DNA binding"/>
    <property type="evidence" value="ECO:0007669"/>
    <property type="project" value="InterPro"/>
</dbReference>
<feature type="region of interest" description="Disordered" evidence="8">
    <location>
        <begin position="160"/>
        <end position="382"/>
    </location>
</feature>
<dbReference type="PROSITE" id="PS51804">
    <property type="entry name" value="ZF_C2HC_LYAR"/>
    <property type="match status" value="1"/>
</dbReference>
<evidence type="ECO:0000256" key="7">
    <source>
        <dbReference type="PROSITE-ProRule" id="PRU01145"/>
    </source>
</evidence>